<gene>
    <name evidence="4" type="ORF">OU682_23320</name>
</gene>
<proteinExistence type="predicted"/>
<protein>
    <submittedName>
        <fullName evidence="4">Plastocyanin/azurin family copper-binding protein</fullName>
    </submittedName>
</protein>
<keyword evidence="5" id="KW-1185">Reference proteome</keyword>
<organism evidence="4 5">
    <name type="scientific">Paracoccus benzoatiresistens</name>
    <dbReference type="NCBI Taxonomy" id="2997341"/>
    <lineage>
        <taxon>Bacteria</taxon>
        <taxon>Pseudomonadati</taxon>
        <taxon>Pseudomonadota</taxon>
        <taxon>Alphaproteobacteria</taxon>
        <taxon>Rhodobacterales</taxon>
        <taxon>Paracoccaceae</taxon>
        <taxon>Paracoccus</taxon>
    </lineage>
</organism>
<accession>A0ABT4JBM0</accession>
<dbReference type="InterPro" id="IPR008972">
    <property type="entry name" value="Cupredoxin"/>
</dbReference>
<dbReference type="Proteomes" id="UP001149822">
    <property type="component" value="Unassembled WGS sequence"/>
</dbReference>
<dbReference type="Pfam" id="PF00127">
    <property type="entry name" value="Copper-bind"/>
    <property type="match status" value="1"/>
</dbReference>
<evidence type="ECO:0000313" key="4">
    <source>
        <dbReference type="EMBL" id="MCZ0964484.1"/>
    </source>
</evidence>
<dbReference type="RefSeq" id="WP_268944574.1">
    <property type="nucleotide sequence ID" value="NZ_JAPTYD010000111.1"/>
</dbReference>
<dbReference type="InterPro" id="IPR000923">
    <property type="entry name" value="BlueCu_1"/>
</dbReference>
<evidence type="ECO:0000313" key="5">
    <source>
        <dbReference type="Proteomes" id="UP001149822"/>
    </source>
</evidence>
<evidence type="ECO:0000256" key="1">
    <source>
        <dbReference type="ARBA" id="ARBA00022723"/>
    </source>
</evidence>
<evidence type="ECO:0000259" key="3">
    <source>
        <dbReference type="Pfam" id="PF00127"/>
    </source>
</evidence>
<evidence type="ECO:0000256" key="2">
    <source>
        <dbReference type="ARBA" id="ARBA00023008"/>
    </source>
</evidence>
<dbReference type="Gene3D" id="2.60.40.420">
    <property type="entry name" value="Cupredoxins - blue copper proteins"/>
    <property type="match status" value="1"/>
</dbReference>
<dbReference type="SUPFAM" id="SSF49503">
    <property type="entry name" value="Cupredoxins"/>
    <property type="match status" value="1"/>
</dbReference>
<name>A0ABT4JBM0_9RHOB</name>
<sequence>MNRRMLITWGVALLWAAQVRPRRATAAGPLMIEMKGSLRGEKVWFVPLGLAVDPGAMIRFVNRDAGNSHTATAYHPDILDRPQRIPNGAQPWDSDLLLPDEAFEITLTVPGVYDLYCQPHEHAGMVARIVVGRPGQDPGWQGPPAEAGDLPEAALAAFPPVDDILAQGAVMPGPGEKT</sequence>
<reference evidence="4" key="1">
    <citation type="submission" date="2022-12" db="EMBL/GenBank/DDBJ databases">
        <title>Paracoccus sp. EF6 isolated from a lake water.</title>
        <authorList>
            <person name="Liu H."/>
        </authorList>
    </citation>
    <scope>NUCLEOTIDE SEQUENCE</scope>
    <source>
        <strain evidence="4">EF6</strain>
    </source>
</reference>
<feature type="domain" description="Blue (type 1) copper" evidence="3">
    <location>
        <begin position="35"/>
        <end position="131"/>
    </location>
</feature>
<keyword evidence="1" id="KW-0479">Metal-binding</keyword>
<dbReference type="EMBL" id="JAPTYD010000111">
    <property type="protein sequence ID" value="MCZ0964484.1"/>
    <property type="molecule type" value="Genomic_DNA"/>
</dbReference>
<comment type="caution">
    <text evidence="4">The sequence shown here is derived from an EMBL/GenBank/DDBJ whole genome shotgun (WGS) entry which is preliminary data.</text>
</comment>
<keyword evidence="2" id="KW-0186">Copper</keyword>